<evidence type="ECO:0000256" key="1">
    <source>
        <dbReference type="SAM" id="MobiDB-lite"/>
    </source>
</evidence>
<keyword evidence="2" id="KW-1133">Transmembrane helix</keyword>
<proteinExistence type="predicted"/>
<feature type="region of interest" description="Disordered" evidence="1">
    <location>
        <begin position="1"/>
        <end position="20"/>
    </location>
</feature>
<dbReference type="AlphaFoldDB" id="A0A1L9RT98"/>
<protein>
    <submittedName>
        <fullName evidence="3">Uncharacterized protein</fullName>
    </submittedName>
</protein>
<keyword evidence="2" id="KW-0812">Transmembrane</keyword>
<keyword evidence="4" id="KW-1185">Reference proteome</keyword>
<keyword evidence="2" id="KW-0472">Membrane</keyword>
<dbReference type="GeneID" id="63749377"/>
<evidence type="ECO:0000313" key="3">
    <source>
        <dbReference type="EMBL" id="OJJ38186.1"/>
    </source>
</evidence>
<feature type="transmembrane region" description="Helical" evidence="2">
    <location>
        <begin position="148"/>
        <end position="168"/>
    </location>
</feature>
<name>A0A1L9RT98_ASPWE</name>
<sequence>MMKKKKERKKERKKKRKESETISKAIVLLSLQQHVTSSPPAWLKGQEQTTALTKADSSRSSHARINKTLDSMYRIGHCYLLFDCPAFFFFFFFLKKKKRTNLVRDDRRSIYPSLHSFPLSLLPHNSYSRGFRGIFCFWYFESMIGNSVWMILVSMRSIVFGSFLFLFFPNDSLIHT</sequence>
<evidence type="ECO:0000313" key="4">
    <source>
        <dbReference type="Proteomes" id="UP000184383"/>
    </source>
</evidence>
<accession>A0A1L9RT98</accession>
<reference evidence="4" key="1">
    <citation type="journal article" date="2017" name="Genome Biol.">
        <title>Comparative genomics reveals high biological diversity and specific adaptations in the industrially and medically important fungal genus Aspergillus.</title>
        <authorList>
            <person name="de Vries R.P."/>
            <person name="Riley R."/>
            <person name="Wiebenga A."/>
            <person name="Aguilar-Osorio G."/>
            <person name="Amillis S."/>
            <person name="Uchima C.A."/>
            <person name="Anderluh G."/>
            <person name="Asadollahi M."/>
            <person name="Askin M."/>
            <person name="Barry K."/>
            <person name="Battaglia E."/>
            <person name="Bayram O."/>
            <person name="Benocci T."/>
            <person name="Braus-Stromeyer S.A."/>
            <person name="Caldana C."/>
            <person name="Canovas D."/>
            <person name="Cerqueira G.C."/>
            <person name="Chen F."/>
            <person name="Chen W."/>
            <person name="Choi C."/>
            <person name="Clum A."/>
            <person name="Dos Santos R.A."/>
            <person name="Damasio A.R."/>
            <person name="Diallinas G."/>
            <person name="Emri T."/>
            <person name="Fekete E."/>
            <person name="Flipphi M."/>
            <person name="Freyberg S."/>
            <person name="Gallo A."/>
            <person name="Gournas C."/>
            <person name="Habgood R."/>
            <person name="Hainaut M."/>
            <person name="Harispe M.L."/>
            <person name="Henrissat B."/>
            <person name="Hilden K.S."/>
            <person name="Hope R."/>
            <person name="Hossain A."/>
            <person name="Karabika E."/>
            <person name="Karaffa L."/>
            <person name="Karanyi Z."/>
            <person name="Krasevec N."/>
            <person name="Kuo A."/>
            <person name="Kusch H."/>
            <person name="LaButti K."/>
            <person name="Lagendijk E.L."/>
            <person name="Lapidus A."/>
            <person name="Levasseur A."/>
            <person name="Lindquist E."/>
            <person name="Lipzen A."/>
            <person name="Logrieco A.F."/>
            <person name="MacCabe A."/>
            <person name="Maekelae M.R."/>
            <person name="Malavazi I."/>
            <person name="Melin P."/>
            <person name="Meyer V."/>
            <person name="Mielnichuk N."/>
            <person name="Miskei M."/>
            <person name="Molnar A.P."/>
            <person name="Mule G."/>
            <person name="Ngan C.Y."/>
            <person name="Orejas M."/>
            <person name="Orosz E."/>
            <person name="Ouedraogo J.P."/>
            <person name="Overkamp K.M."/>
            <person name="Park H.-S."/>
            <person name="Perrone G."/>
            <person name="Piumi F."/>
            <person name="Punt P.J."/>
            <person name="Ram A.F."/>
            <person name="Ramon A."/>
            <person name="Rauscher S."/>
            <person name="Record E."/>
            <person name="Riano-Pachon D.M."/>
            <person name="Robert V."/>
            <person name="Roehrig J."/>
            <person name="Ruller R."/>
            <person name="Salamov A."/>
            <person name="Salih N.S."/>
            <person name="Samson R.A."/>
            <person name="Sandor E."/>
            <person name="Sanguinetti M."/>
            <person name="Schuetze T."/>
            <person name="Sepcic K."/>
            <person name="Shelest E."/>
            <person name="Sherlock G."/>
            <person name="Sophianopoulou V."/>
            <person name="Squina F.M."/>
            <person name="Sun H."/>
            <person name="Susca A."/>
            <person name="Todd R.B."/>
            <person name="Tsang A."/>
            <person name="Unkles S.E."/>
            <person name="van de Wiele N."/>
            <person name="van Rossen-Uffink D."/>
            <person name="Oliveira J.V."/>
            <person name="Vesth T.C."/>
            <person name="Visser J."/>
            <person name="Yu J.-H."/>
            <person name="Zhou M."/>
            <person name="Andersen M.R."/>
            <person name="Archer D.B."/>
            <person name="Baker S.E."/>
            <person name="Benoit I."/>
            <person name="Brakhage A.A."/>
            <person name="Braus G.H."/>
            <person name="Fischer R."/>
            <person name="Frisvad J.C."/>
            <person name="Goldman G.H."/>
            <person name="Houbraken J."/>
            <person name="Oakley B."/>
            <person name="Pocsi I."/>
            <person name="Scazzocchio C."/>
            <person name="Seiboth B."/>
            <person name="vanKuyk P.A."/>
            <person name="Wortman J."/>
            <person name="Dyer P.S."/>
            <person name="Grigoriev I.V."/>
        </authorList>
    </citation>
    <scope>NUCLEOTIDE SEQUENCE [LARGE SCALE GENOMIC DNA]</scope>
    <source>
        <strain evidence="4">DTO 134E9</strain>
    </source>
</reference>
<gene>
    <name evidence="3" type="ORF">ASPWEDRAFT_312908</name>
</gene>
<dbReference type="RefSeq" id="XP_040691862.1">
    <property type="nucleotide sequence ID" value="XM_040833529.1"/>
</dbReference>
<dbReference type="VEuPathDB" id="FungiDB:ASPWEDRAFT_312908"/>
<evidence type="ECO:0000256" key="2">
    <source>
        <dbReference type="SAM" id="Phobius"/>
    </source>
</evidence>
<feature type="compositionally biased region" description="Basic residues" evidence="1">
    <location>
        <begin position="1"/>
        <end position="16"/>
    </location>
</feature>
<dbReference type="Proteomes" id="UP000184383">
    <property type="component" value="Unassembled WGS sequence"/>
</dbReference>
<feature type="transmembrane region" description="Helical" evidence="2">
    <location>
        <begin position="74"/>
        <end position="94"/>
    </location>
</feature>
<dbReference type="EMBL" id="KV878210">
    <property type="protein sequence ID" value="OJJ38186.1"/>
    <property type="molecule type" value="Genomic_DNA"/>
</dbReference>
<organism evidence="3 4">
    <name type="scientific">Aspergillus wentii DTO 134E9</name>
    <dbReference type="NCBI Taxonomy" id="1073089"/>
    <lineage>
        <taxon>Eukaryota</taxon>
        <taxon>Fungi</taxon>
        <taxon>Dikarya</taxon>
        <taxon>Ascomycota</taxon>
        <taxon>Pezizomycotina</taxon>
        <taxon>Eurotiomycetes</taxon>
        <taxon>Eurotiomycetidae</taxon>
        <taxon>Eurotiales</taxon>
        <taxon>Aspergillaceae</taxon>
        <taxon>Aspergillus</taxon>
        <taxon>Aspergillus subgen. Cremei</taxon>
    </lineage>
</organism>